<name>A0ABN8RAS4_9CNID</name>
<keyword evidence="2" id="KW-0433">Leucine-rich repeat</keyword>
<feature type="transmembrane region" description="Helical" evidence="7">
    <location>
        <begin position="263"/>
        <end position="288"/>
    </location>
</feature>
<protein>
    <recommendedName>
        <fullName evidence="8">EGF-like domain-containing protein</fullName>
    </recommendedName>
</protein>
<proteinExistence type="predicted"/>
<dbReference type="InterPro" id="IPR018097">
    <property type="entry name" value="EGF_Ca-bd_CS"/>
</dbReference>
<comment type="caution">
    <text evidence="5">Lacks conserved residue(s) required for the propagation of feature annotation.</text>
</comment>
<feature type="domain" description="EGF-like" evidence="8">
    <location>
        <begin position="202"/>
        <end position="242"/>
    </location>
</feature>
<keyword evidence="7" id="KW-0472">Membrane</keyword>
<keyword evidence="1 5" id="KW-0245">EGF-like domain</keyword>
<evidence type="ECO:0000256" key="3">
    <source>
        <dbReference type="ARBA" id="ARBA00022729"/>
    </source>
</evidence>
<reference evidence="9 10" key="1">
    <citation type="submission" date="2022-05" db="EMBL/GenBank/DDBJ databases">
        <authorList>
            <consortium name="Genoscope - CEA"/>
            <person name="William W."/>
        </authorList>
    </citation>
    <scope>NUCLEOTIDE SEQUENCE [LARGE SCALE GENOMIC DNA]</scope>
</reference>
<evidence type="ECO:0000313" key="10">
    <source>
        <dbReference type="Proteomes" id="UP001159427"/>
    </source>
</evidence>
<accession>A0ABN8RAS4</accession>
<evidence type="ECO:0000256" key="2">
    <source>
        <dbReference type="ARBA" id="ARBA00022614"/>
    </source>
</evidence>
<evidence type="ECO:0000256" key="5">
    <source>
        <dbReference type="PROSITE-ProRule" id="PRU00076"/>
    </source>
</evidence>
<dbReference type="SUPFAM" id="SSF52058">
    <property type="entry name" value="L domain-like"/>
    <property type="match status" value="1"/>
</dbReference>
<dbReference type="InterPro" id="IPR000152">
    <property type="entry name" value="EGF-type_Asp/Asn_hydroxyl_site"/>
</dbReference>
<evidence type="ECO:0000256" key="4">
    <source>
        <dbReference type="ARBA" id="ARBA00023157"/>
    </source>
</evidence>
<dbReference type="InterPro" id="IPR032675">
    <property type="entry name" value="LRR_dom_sf"/>
</dbReference>
<dbReference type="Gene3D" id="2.10.25.10">
    <property type="entry name" value="Laminin"/>
    <property type="match status" value="1"/>
</dbReference>
<keyword evidence="3" id="KW-0732">Signal</keyword>
<organism evidence="9 10">
    <name type="scientific">Porites evermanni</name>
    <dbReference type="NCBI Taxonomy" id="104178"/>
    <lineage>
        <taxon>Eukaryota</taxon>
        <taxon>Metazoa</taxon>
        <taxon>Cnidaria</taxon>
        <taxon>Anthozoa</taxon>
        <taxon>Hexacorallia</taxon>
        <taxon>Scleractinia</taxon>
        <taxon>Fungiina</taxon>
        <taxon>Poritidae</taxon>
        <taxon>Porites</taxon>
    </lineage>
</organism>
<feature type="compositionally biased region" description="Basic and acidic residues" evidence="6">
    <location>
        <begin position="415"/>
        <end position="425"/>
    </location>
</feature>
<comment type="caution">
    <text evidence="9">The sequence shown here is derived from an EMBL/GenBank/DDBJ whole genome shotgun (WGS) entry which is preliminary data.</text>
</comment>
<dbReference type="EMBL" id="CALNXI010001684">
    <property type="protein sequence ID" value="CAH3174913.1"/>
    <property type="molecule type" value="Genomic_DNA"/>
</dbReference>
<dbReference type="Gene3D" id="3.80.10.10">
    <property type="entry name" value="Ribonuclease Inhibitor"/>
    <property type="match status" value="1"/>
</dbReference>
<dbReference type="SMART" id="SM00179">
    <property type="entry name" value="EGF_CA"/>
    <property type="match status" value="1"/>
</dbReference>
<dbReference type="CDD" id="cd00054">
    <property type="entry name" value="EGF_CA"/>
    <property type="match status" value="1"/>
</dbReference>
<keyword evidence="10" id="KW-1185">Reference proteome</keyword>
<evidence type="ECO:0000259" key="8">
    <source>
        <dbReference type="PROSITE" id="PS50026"/>
    </source>
</evidence>
<keyword evidence="7" id="KW-1133">Transmembrane helix</keyword>
<dbReference type="PROSITE" id="PS01187">
    <property type="entry name" value="EGF_CA"/>
    <property type="match status" value="1"/>
</dbReference>
<dbReference type="SMART" id="SM00181">
    <property type="entry name" value="EGF"/>
    <property type="match status" value="1"/>
</dbReference>
<dbReference type="InterPro" id="IPR000742">
    <property type="entry name" value="EGF"/>
</dbReference>
<evidence type="ECO:0000256" key="7">
    <source>
        <dbReference type="SAM" id="Phobius"/>
    </source>
</evidence>
<evidence type="ECO:0000256" key="1">
    <source>
        <dbReference type="ARBA" id="ARBA00022536"/>
    </source>
</evidence>
<dbReference type="Pfam" id="PF07645">
    <property type="entry name" value="EGF_CA"/>
    <property type="match status" value="1"/>
</dbReference>
<keyword evidence="7" id="KW-0812">Transmembrane</keyword>
<sequence>IKTKADIFTNQGSVEVCGKAVNWGGGLGMEIPCVYIFDGPRKHVDLLEQLLDVGNNPAIRAEDDPGTARSKQTTEAICHFSPKSDRKKEKSVVSFTHEQNVICSQIQSRPQCLRPDQYGYITRKSQVLSYLSGNPIHCDCSLEWLRLLLVKNVLHAVQDGEHIKCASPLRAGDKALISLSHNQLCGSDENRQKHSLQKRSPDVNECKIRKHNCSHHSYCQNTHGGFKCVCPKNYELSGTSCIPNDITRWTTPKYLLQDIMDGVWTRLVAAGAAGIIVLSLFVIVVLSCRKMCRKCAERKELKRLAYEEQLMFAAGMYDPDAMFFAEGEMGYPADEIFYPEEMGYLPEGMEYVPEGMGFPPEGMGFLPDGMGYAMDNMGYTEDMVYADEMGYNNEMGYPEEIYGTTPTGPMATGENFDHEVPHTYYEDDDENSEGEGQVAP</sequence>
<gene>
    <name evidence="9" type="ORF">PEVE_00009793</name>
</gene>
<dbReference type="Proteomes" id="UP001159427">
    <property type="component" value="Unassembled WGS sequence"/>
</dbReference>
<evidence type="ECO:0000256" key="6">
    <source>
        <dbReference type="SAM" id="MobiDB-lite"/>
    </source>
</evidence>
<keyword evidence="4" id="KW-1015">Disulfide bond</keyword>
<feature type="non-terminal residue" evidence="9">
    <location>
        <position position="1"/>
    </location>
</feature>
<evidence type="ECO:0000313" key="9">
    <source>
        <dbReference type="EMBL" id="CAH3174913.1"/>
    </source>
</evidence>
<dbReference type="PROSITE" id="PS00010">
    <property type="entry name" value="ASX_HYDROXYL"/>
    <property type="match status" value="1"/>
</dbReference>
<dbReference type="InterPro" id="IPR049883">
    <property type="entry name" value="NOTCH1_EGF-like"/>
</dbReference>
<dbReference type="SUPFAM" id="SSF57196">
    <property type="entry name" value="EGF/Laminin"/>
    <property type="match status" value="1"/>
</dbReference>
<dbReference type="InterPro" id="IPR000483">
    <property type="entry name" value="Cys-rich_flank_reg_C"/>
</dbReference>
<dbReference type="PROSITE" id="PS50026">
    <property type="entry name" value="EGF_3"/>
    <property type="match status" value="1"/>
</dbReference>
<dbReference type="SMART" id="SM00082">
    <property type="entry name" value="LRRCT"/>
    <property type="match status" value="1"/>
</dbReference>
<dbReference type="InterPro" id="IPR001881">
    <property type="entry name" value="EGF-like_Ca-bd_dom"/>
</dbReference>
<feature type="region of interest" description="Disordered" evidence="6">
    <location>
        <begin position="403"/>
        <end position="440"/>
    </location>
</feature>